<name>H3KHT8_9BURK</name>
<dbReference type="STRING" id="762967.HMPREF9440_02334"/>
<dbReference type="HOGENOM" id="CLU_1037989_0_0_4"/>
<dbReference type="PANTHER" id="PTHR34001">
    <property type="entry name" value="BLL7405 PROTEIN"/>
    <property type="match status" value="1"/>
</dbReference>
<evidence type="ECO:0000259" key="4">
    <source>
        <dbReference type="Pfam" id="PF13505"/>
    </source>
</evidence>
<evidence type="ECO:0000313" key="5">
    <source>
        <dbReference type="EMBL" id="EHY30321.1"/>
    </source>
</evidence>
<gene>
    <name evidence="5" type="ORF">HMPREF9440_02334</name>
</gene>
<dbReference type="SUPFAM" id="SSF56925">
    <property type="entry name" value="OMPA-like"/>
    <property type="match status" value="1"/>
</dbReference>
<dbReference type="PATRIC" id="fig|762967.3.peg.1843"/>
<evidence type="ECO:0000256" key="1">
    <source>
        <dbReference type="ARBA" id="ARBA00004442"/>
    </source>
</evidence>
<sequence length="268" mass="29298">MADERAFMRSFVLKQIARLKAPPGTKRKYRTKPSKNGVDKMQSLFFGHFSRVAVAGLLLGAFSCASIAADASGPYVFGAVGASYADNDYSDRVGPLNNTFNNDTRNHESLWNATGKLGAGWRVNDWFGVEGAFYWLGETAHEHSGNAKTGGAHHKSRAEFKGWAFGVDAVGFWPVADDVTLFAKAGAALVRVEGENRADQAEFDFSVSDTRLAPKLSAGLEWNLTDAMALRVEYEHFFNAAKSETKAGTVRMPDLDYDLVTVGVRWAL</sequence>
<evidence type="ECO:0000313" key="6">
    <source>
        <dbReference type="Proteomes" id="UP000004956"/>
    </source>
</evidence>
<protein>
    <submittedName>
        <fullName evidence="5">OmpA-like transmembrane domain protein</fullName>
    </submittedName>
</protein>
<accession>H3KHT8</accession>
<feature type="domain" description="Outer membrane protein beta-barrel" evidence="4">
    <location>
        <begin position="57"/>
        <end position="266"/>
    </location>
</feature>
<dbReference type="EMBL" id="AFBQ01000352">
    <property type="protein sequence ID" value="EHY30321.1"/>
    <property type="molecule type" value="Genomic_DNA"/>
</dbReference>
<evidence type="ECO:0000256" key="3">
    <source>
        <dbReference type="ARBA" id="ARBA00023136"/>
    </source>
</evidence>
<keyword evidence="2" id="KW-0732">Signal</keyword>
<dbReference type="Proteomes" id="UP000004956">
    <property type="component" value="Unassembled WGS sequence"/>
</dbReference>
<dbReference type="AlphaFoldDB" id="H3KHT8"/>
<dbReference type="GO" id="GO:0009279">
    <property type="term" value="C:cell outer membrane"/>
    <property type="evidence" value="ECO:0007669"/>
    <property type="project" value="UniProtKB-SubCell"/>
</dbReference>
<dbReference type="Gene3D" id="2.40.160.20">
    <property type="match status" value="1"/>
</dbReference>
<keyword evidence="5" id="KW-0812">Transmembrane</keyword>
<dbReference type="Pfam" id="PF13505">
    <property type="entry name" value="OMP_b-brl"/>
    <property type="match status" value="1"/>
</dbReference>
<dbReference type="InterPro" id="IPR051692">
    <property type="entry name" value="OMP-like"/>
</dbReference>
<comment type="subcellular location">
    <subcellularLocation>
        <location evidence="1">Cell outer membrane</location>
    </subcellularLocation>
</comment>
<keyword evidence="3" id="KW-0472">Membrane</keyword>
<keyword evidence="6" id="KW-1185">Reference proteome</keyword>
<organism evidence="5 6">
    <name type="scientific">Sutterella parvirubra YIT 11816</name>
    <dbReference type="NCBI Taxonomy" id="762967"/>
    <lineage>
        <taxon>Bacteria</taxon>
        <taxon>Pseudomonadati</taxon>
        <taxon>Pseudomonadota</taxon>
        <taxon>Betaproteobacteria</taxon>
        <taxon>Burkholderiales</taxon>
        <taxon>Sutterellaceae</taxon>
        <taxon>Sutterella</taxon>
    </lineage>
</organism>
<proteinExistence type="predicted"/>
<dbReference type="InterPro" id="IPR027385">
    <property type="entry name" value="Beta-barrel_OMP"/>
</dbReference>
<dbReference type="PANTHER" id="PTHR34001:SF3">
    <property type="entry name" value="BLL7405 PROTEIN"/>
    <property type="match status" value="1"/>
</dbReference>
<reference evidence="5 6" key="1">
    <citation type="submission" date="2011-11" db="EMBL/GenBank/DDBJ databases">
        <authorList>
            <person name="Weinstock G."/>
            <person name="Sodergren E."/>
            <person name="Clifton S."/>
            <person name="Fulton L."/>
            <person name="Fulton B."/>
            <person name="Courtney L."/>
            <person name="Fronick C."/>
            <person name="Harrison M."/>
            <person name="Strong C."/>
            <person name="Farmer C."/>
            <person name="Delahaunty K."/>
            <person name="Markovic C."/>
            <person name="Hall O."/>
            <person name="Minx P."/>
            <person name="Tomlinson C."/>
            <person name="Mitreva M."/>
            <person name="Hou S."/>
            <person name="Chen J."/>
            <person name="Wollam A."/>
            <person name="Pepin K.H."/>
            <person name="Johnson M."/>
            <person name="Bhonagiri V."/>
            <person name="Zhang X."/>
            <person name="Suruliraj S."/>
            <person name="Warren W."/>
            <person name="Chinwalla A."/>
            <person name="Mardis E.R."/>
            <person name="Wilson R.K."/>
        </authorList>
    </citation>
    <scope>NUCLEOTIDE SEQUENCE [LARGE SCALE GENOMIC DNA]</scope>
    <source>
        <strain evidence="5 6">YIT 11816</strain>
    </source>
</reference>
<dbReference type="InterPro" id="IPR011250">
    <property type="entry name" value="OMP/PagP_B-barrel"/>
</dbReference>
<comment type="caution">
    <text evidence="5">The sequence shown here is derived from an EMBL/GenBank/DDBJ whole genome shotgun (WGS) entry which is preliminary data.</text>
</comment>
<evidence type="ECO:0000256" key="2">
    <source>
        <dbReference type="ARBA" id="ARBA00022729"/>
    </source>
</evidence>